<dbReference type="InterPro" id="IPR012580">
    <property type="entry name" value="NUC153"/>
</dbReference>
<evidence type="ECO:0000256" key="2">
    <source>
        <dbReference type="ARBA" id="ARBA00009087"/>
    </source>
</evidence>
<keyword evidence="9" id="KW-1185">Reference proteome</keyword>
<protein>
    <submittedName>
        <fullName evidence="8">Pre-rRNA-processing protein esf1</fullName>
    </submittedName>
</protein>
<dbReference type="GO" id="GO:0005730">
    <property type="term" value="C:nucleolus"/>
    <property type="evidence" value="ECO:0007669"/>
    <property type="project" value="UniProtKB-SubCell"/>
</dbReference>
<dbReference type="Proteomes" id="UP000247409">
    <property type="component" value="Unassembled WGS sequence"/>
</dbReference>
<keyword evidence="4" id="KW-0539">Nucleus</keyword>
<evidence type="ECO:0000259" key="6">
    <source>
        <dbReference type="Pfam" id="PF08159"/>
    </source>
</evidence>
<feature type="compositionally biased region" description="Basic and acidic residues" evidence="5">
    <location>
        <begin position="534"/>
        <end position="559"/>
    </location>
</feature>
<evidence type="ECO:0000256" key="5">
    <source>
        <dbReference type="SAM" id="MobiDB-lite"/>
    </source>
</evidence>
<dbReference type="STRING" id="448386.A0A2V3IWZ2"/>
<dbReference type="Pfam" id="PF08159">
    <property type="entry name" value="NUC153"/>
    <property type="match status" value="1"/>
</dbReference>
<dbReference type="PANTHER" id="PTHR12202">
    <property type="entry name" value="ESF1 HOMOLOG"/>
    <property type="match status" value="1"/>
</dbReference>
<feature type="compositionally biased region" description="Basic and acidic residues" evidence="5">
    <location>
        <begin position="88"/>
        <end position="115"/>
    </location>
</feature>
<name>A0A2V3IWZ2_9FLOR</name>
<feature type="compositionally biased region" description="Basic and acidic residues" evidence="5">
    <location>
        <begin position="619"/>
        <end position="628"/>
    </location>
</feature>
<keyword evidence="3" id="KW-0175">Coiled coil</keyword>
<dbReference type="AlphaFoldDB" id="A0A2V3IWZ2"/>
<dbReference type="GO" id="GO:0003723">
    <property type="term" value="F:RNA binding"/>
    <property type="evidence" value="ECO:0007669"/>
    <property type="project" value="TreeGrafter"/>
</dbReference>
<dbReference type="PANTHER" id="PTHR12202:SF0">
    <property type="entry name" value="ESF1 HOMOLOG"/>
    <property type="match status" value="1"/>
</dbReference>
<feature type="domain" description="NUC153" evidence="6">
    <location>
        <begin position="655"/>
        <end position="678"/>
    </location>
</feature>
<evidence type="ECO:0000256" key="3">
    <source>
        <dbReference type="ARBA" id="ARBA00023054"/>
    </source>
</evidence>
<feature type="region of interest" description="Disordered" evidence="5">
    <location>
        <begin position="1"/>
        <end position="166"/>
    </location>
</feature>
<evidence type="ECO:0000313" key="8">
    <source>
        <dbReference type="EMBL" id="PXF46585.1"/>
    </source>
</evidence>
<feature type="compositionally biased region" description="Basic residues" evidence="5">
    <location>
        <begin position="560"/>
        <end position="573"/>
    </location>
</feature>
<dbReference type="InterPro" id="IPR039754">
    <property type="entry name" value="Esf1"/>
</dbReference>
<dbReference type="EMBL" id="NBIV01000035">
    <property type="protein sequence ID" value="PXF46585.1"/>
    <property type="molecule type" value="Genomic_DNA"/>
</dbReference>
<feature type="region of interest" description="Disordered" evidence="5">
    <location>
        <begin position="405"/>
        <end position="587"/>
    </location>
</feature>
<dbReference type="InterPro" id="IPR056750">
    <property type="entry name" value="RRM_ESF1"/>
</dbReference>
<feature type="compositionally biased region" description="Acidic residues" evidence="5">
    <location>
        <begin position="277"/>
        <end position="296"/>
    </location>
</feature>
<evidence type="ECO:0000256" key="4">
    <source>
        <dbReference type="ARBA" id="ARBA00023242"/>
    </source>
</evidence>
<accession>A0A2V3IWZ2</accession>
<proteinExistence type="inferred from homology"/>
<reference evidence="8 9" key="1">
    <citation type="journal article" date="2018" name="Mol. Biol. Evol.">
        <title>Analysis of the draft genome of the red seaweed Gracilariopsis chorda provides insights into genome size evolution in Rhodophyta.</title>
        <authorList>
            <person name="Lee J."/>
            <person name="Yang E.C."/>
            <person name="Graf L."/>
            <person name="Yang J.H."/>
            <person name="Qiu H."/>
            <person name="Zel Zion U."/>
            <person name="Chan C.X."/>
            <person name="Stephens T.G."/>
            <person name="Weber A.P.M."/>
            <person name="Boo G.H."/>
            <person name="Boo S.M."/>
            <person name="Kim K.M."/>
            <person name="Shin Y."/>
            <person name="Jung M."/>
            <person name="Lee S.J."/>
            <person name="Yim H.S."/>
            <person name="Lee J.H."/>
            <person name="Bhattacharya D."/>
            <person name="Yoon H.S."/>
        </authorList>
    </citation>
    <scope>NUCLEOTIDE SEQUENCE [LARGE SCALE GENOMIC DNA]</scope>
    <source>
        <strain evidence="8 9">SKKU-2015</strain>
        <tissue evidence="8">Whole body</tissue>
    </source>
</reference>
<feature type="compositionally biased region" description="Acidic residues" evidence="5">
    <location>
        <begin position="521"/>
        <end position="533"/>
    </location>
</feature>
<feature type="compositionally biased region" description="Basic residues" evidence="5">
    <location>
        <begin position="629"/>
        <end position="640"/>
    </location>
</feature>
<feature type="region of interest" description="Disordered" evidence="5">
    <location>
        <begin position="680"/>
        <end position="711"/>
    </location>
</feature>
<feature type="compositionally biased region" description="Basic and acidic residues" evidence="5">
    <location>
        <begin position="641"/>
        <end position="651"/>
    </location>
</feature>
<feature type="compositionally biased region" description="Basic and acidic residues" evidence="5">
    <location>
        <begin position="574"/>
        <end position="587"/>
    </location>
</feature>
<organism evidence="8 9">
    <name type="scientific">Gracilariopsis chorda</name>
    <dbReference type="NCBI Taxonomy" id="448386"/>
    <lineage>
        <taxon>Eukaryota</taxon>
        <taxon>Rhodophyta</taxon>
        <taxon>Florideophyceae</taxon>
        <taxon>Rhodymeniophycidae</taxon>
        <taxon>Gracilariales</taxon>
        <taxon>Gracilariaceae</taxon>
        <taxon>Gracilariopsis</taxon>
    </lineage>
</organism>
<gene>
    <name evidence="8" type="ORF">BWQ96_03574</name>
</gene>
<evidence type="ECO:0000259" key="7">
    <source>
        <dbReference type="Pfam" id="PF25121"/>
    </source>
</evidence>
<dbReference type="OrthoDB" id="431825at2759"/>
<comment type="caution">
    <text evidence="8">The sequence shown here is derived from an EMBL/GenBank/DDBJ whole genome shotgun (WGS) entry which is preliminary data.</text>
</comment>
<evidence type="ECO:0000256" key="1">
    <source>
        <dbReference type="ARBA" id="ARBA00004604"/>
    </source>
</evidence>
<comment type="subcellular location">
    <subcellularLocation>
        <location evidence="1">Nucleus</location>
        <location evidence="1">Nucleolus</location>
    </subcellularLocation>
</comment>
<feature type="region of interest" description="Disordered" evidence="5">
    <location>
        <begin position="264"/>
        <end position="298"/>
    </location>
</feature>
<feature type="region of interest" description="Disordered" evidence="5">
    <location>
        <begin position="599"/>
        <end position="651"/>
    </location>
</feature>
<feature type="compositionally biased region" description="Acidic residues" evidence="5">
    <location>
        <begin position="446"/>
        <end position="460"/>
    </location>
</feature>
<feature type="compositionally biased region" description="Gly residues" evidence="5">
    <location>
        <begin position="699"/>
        <end position="708"/>
    </location>
</feature>
<feature type="compositionally biased region" description="Basic and acidic residues" evidence="5">
    <location>
        <begin position="68"/>
        <end position="78"/>
    </location>
</feature>
<evidence type="ECO:0000313" key="9">
    <source>
        <dbReference type="Proteomes" id="UP000247409"/>
    </source>
</evidence>
<dbReference type="GO" id="GO:0006364">
    <property type="term" value="P:rRNA processing"/>
    <property type="evidence" value="ECO:0007669"/>
    <property type="project" value="InterPro"/>
</dbReference>
<dbReference type="Pfam" id="PF25121">
    <property type="entry name" value="RRM_ESF1"/>
    <property type="match status" value="1"/>
</dbReference>
<feature type="compositionally biased region" description="Basic and acidic residues" evidence="5">
    <location>
        <begin position="469"/>
        <end position="520"/>
    </location>
</feature>
<comment type="similarity">
    <text evidence="2">Belongs to the ESF1 family.</text>
</comment>
<feature type="compositionally biased region" description="Basic and acidic residues" evidence="5">
    <location>
        <begin position="680"/>
        <end position="698"/>
    </location>
</feature>
<sequence length="734" mass="83268">MMCLPDPSQGGLYRTKSSVRPHVPVGAGTMKTELASKNKSSSSKKPSRKRTISTPSDHDPEQQTQDGRFADARWDPRFSRVPKRAKRHVPDERFKDKLKSNPGFRDLETPVDRFGRPKKGTLTNSLKEAILSDRSDSEASEDPEEQFMQYQNSESEEELEEEHDRDIEEQIELAQAHAERIPLGKATNRLAVLGLDWSSTRAVDVFASLSSFCAPGAEVVSVEVHPSKFGLERLEQEAKLGPQVLSKIDLKVVKDAGLDHAIASSARTDAVERGSEESDSEEEEEDDDEDPEDEEDKQWREQLALRKYEEERLKYYYAVAEFEDAKSADVVYKQCDGVEYAQSGLEFDLRFIPNDMKIVTKPRDRADKIPQGYNPPEVASSSLNTSKVKLSWDADDPERVILRRSGIGKREEDEQNLRAYLAGSSDEEQMSEGELERKKQLLLGAVEEEEDGEDGDEDMNMEISFDPGMFEKGEDIVKRKEEREEQGGETPWERRMRRERERKAEKREKRRALMEARENGIDVDNEGDGEVEMDDKGFDDAFFSEERSLEEAEDREGRAGRKKGSKKVKKKRKGGDVVDDKDEAEEKRKAAELELVLMEDKVGHSKVTGGGKQGLVNVAKEDEGERKRGERKRSRGRRRSQRDSRETADGLNVKDERFEKVFSSHLFAIDPTHSKFKKNETNESILAEKKRRSERDVNGDGGGVGGGRANEELRELAGRLKARAKAKRKGAYKS</sequence>
<feature type="domain" description="ESF1 RRM" evidence="7">
    <location>
        <begin position="187"/>
        <end position="366"/>
    </location>
</feature>